<organism evidence="1 2">
    <name type="scientific">Knipowitschia caucasica</name>
    <name type="common">Caucasian dwarf goby</name>
    <name type="synonym">Pomatoschistus caucasicus</name>
    <dbReference type="NCBI Taxonomy" id="637954"/>
    <lineage>
        <taxon>Eukaryota</taxon>
        <taxon>Metazoa</taxon>
        <taxon>Chordata</taxon>
        <taxon>Craniata</taxon>
        <taxon>Vertebrata</taxon>
        <taxon>Euteleostomi</taxon>
        <taxon>Actinopterygii</taxon>
        <taxon>Neopterygii</taxon>
        <taxon>Teleostei</taxon>
        <taxon>Neoteleostei</taxon>
        <taxon>Acanthomorphata</taxon>
        <taxon>Gobiaria</taxon>
        <taxon>Gobiiformes</taxon>
        <taxon>Gobioidei</taxon>
        <taxon>Gobiidae</taxon>
        <taxon>Gobiinae</taxon>
        <taxon>Knipowitschia</taxon>
    </lineage>
</organism>
<reference evidence="1 2" key="1">
    <citation type="submission" date="2024-04" db="EMBL/GenBank/DDBJ databases">
        <authorList>
            <person name="Waldvogel A.-M."/>
            <person name="Schoenle A."/>
        </authorList>
    </citation>
    <scope>NUCLEOTIDE SEQUENCE [LARGE SCALE GENOMIC DNA]</scope>
</reference>
<evidence type="ECO:0000313" key="2">
    <source>
        <dbReference type="Proteomes" id="UP001497482"/>
    </source>
</evidence>
<keyword evidence="2" id="KW-1185">Reference proteome</keyword>
<evidence type="ECO:0000313" key="1">
    <source>
        <dbReference type="EMBL" id="CAL1606370.1"/>
    </source>
</evidence>
<gene>
    <name evidence="1" type="ORF">KC01_LOCUS33561</name>
</gene>
<protein>
    <submittedName>
        <fullName evidence="1">Uncharacterized protein</fullName>
    </submittedName>
</protein>
<accession>A0AAV2LZD7</accession>
<dbReference type="AlphaFoldDB" id="A0AAV2LZD7"/>
<proteinExistence type="predicted"/>
<sequence length="75" mass="8304">MTSESGEYDMVCQRAVTLIVDLCLHNSSLLESDACQDFIFLLSGHGRQHRQSVAAGARDMPQCVMRGQRWMGSAT</sequence>
<dbReference type="Proteomes" id="UP001497482">
    <property type="component" value="Chromosome 5"/>
</dbReference>
<name>A0AAV2LZD7_KNICA</name>
<dbReference type="EMBL" id="OZ035827">
    <property type="protein sequence ID" value="CAL1606370.1"/>
    <property type="molecule type" value="Genomic_DNA"/>
</dbReference>